<evidence type="ECO:0000256" key="1">
    <source>
        <dbReference type="SAM" id="Coils"/>
    </source>
</evidence>
<feature type="region of interest" description="Disordered" evidence="2">
    <location>
        <begin position="77"/>
        <end position="96"/>
    </location>
</feature>
<dbReference type="OrthoDB" id="2879738at2759"/>
<accession>A0A165VXW5</accession>
<organism evidence="3 4">
    <name type="scientific">Neolentinus lepideus HHB14362 ss-1</name>
    <dbReference type="NCBI Taxonomy" id="1314782"/>
    <lineage>
        <taxon>Eukaryota</taxon>
        <taxon>Fungi</taxon>
        <taxon>Dikarya</taxon>
        <taxon>Basidiomycota</taxon>
        <taxon>Agaricomycotina</taxon>
        <taxon>Agaricomycetes</taxon>
        <taxon>Gloeophyllales</taxon>
        <taxon>Gloeophyllaceae</taxon>
        <taxon>Neolentinus</taxon>
    </lineage>
</organism>
<feature type="compositionally biased region" description="Basic and acidic residues" evidence="2">
    <location>
        <begin position="82"/>
        <end position="96"/>
    </location>
</feature>
<dbReference type="EMBL" id="KV425551">
    <property type="protein sequence ID" value="KZT30358.1"/>
    <property type="molecule type" value="Genomic_DNA"/>
</dbReference>
<proteinExistence type="predicted"/>
<gene>
    <name evidence="3" type="ORF">NEOLEDRAFT_1125879</name>
</gene>
<dbReference type="Proteomes" id="UP000076761">
    <property type="component" value="Unassembled WGS sequence"/>
</dbReference>
<dbReference type="InParanoid" id="A0A165VXW5"/>
<name>A0A165VXW5_9AGAM</name>
<dbReference type="AlphaFoldDB" id="A0A165VXW5"/>
<feature type="region of interest" description="Disordered" evidence="2">
    <location>
        <begin position="359"/>
        <end position="411"/>
    </location>
</feature>
<reference evidence="3 4" key="1">
    <citation type="journal article" date="2016" name="Mol. Biol. Evol.">
        <title>Comparative Genomics of Early-Diverging Mushroom-Forming Fungi Provides Insights into the Origins of Lignocellulose Decay Capabilities.</title>
        <authorList>
            <person name="Nagy L.G."/>
            <person name="Riley R."/>
            <person name="Tritt A."/>
            <person name="Adam C."/>
            <person name="Daum C."/>
            <person name="Floudas D."/>
            <person name="Sun H."/>
            <person name="Yadav J.S."/>
            <person name="Pangilinan J."/>
            <person name="Larsson K.H."/>
            <person name="Matsuura K."/>
            <person name="Barry K."/>
            <person name="Labutti K."/>
            <person name="Kuo R."/>
            <person name="Ohm R.A."/>
            <person name="Bhattacharya S.S."/>
            <person name="Shirouzu T."/>
            <person name="Yoshinaga Y."/>
            <person name="Martin F.M."/>
            <person name="Grigoriev I.V."/>
            <person name="Hibbett D.S."/>
        </authorList>
    </citation>
    <scope>NUCLEOTIDE SEQUENCE [LARGE SCALE GENOMIC DNA]</scope>
    <source>
        <strain evidence="3 4">HHB14362 ss-1</strain>
    </source>
</reference>
<evidence type="ECO:0000256" key="2">
    <source>
        <dbReference type="SAM" id="MobiDB-lite"/>
    </source>
</evidence>
<protein>
    <submittedName>
        <fullName evidence="3">Uncharacterized protein</fullName>
    </submittedName>
</protein>
<keyword evidence="1" id="KW-0175">Coiled coil</keyword>
<evidence type="ECO:0000313" key="3">
    <source>
        <dbReference type="EMBL" id="KZT30358.1"/>
    </source>
</evidence>
<evidence type="ECO:0000313" key="4">
    <source>
        <dbReference type="Proteomes" id="UP000076761"/>
    </source>
</evidence>
<feature type="compositionally biased region" description="Basic and acidic residues" evidence="2">
    <location>
        <begin position="397"/>
        <end position="411"/>
    </location>
</feature>
<sequence>MDRFADDAELSQQMARLLGEELLRVKKELDDTNHRLSSHRCSTDLEENQSQLQDEVQSIRDENVQLRGRIHEWGLAASGNDLGDRRKPDPSAPDTLRDEIDRLNNVISQKEVTERQHIEKISALEGEVAGLLDMCTKYEALQPKSKPVEDAEAEALGKEPLSSASVDDFLHDFLAQLQSSSILLPKKPLEYVSNDENFKLTEKQVQMCTSDGYLLLKSLQVEWATATRTHGLAFAPFHQFNADVGICKWRRSGLSQYHQHRKYELLHAEGHQWFYLGTYEIADLRSLSFHQVKARDNHIKEYLIESTILLPKNLIPPFVTAMMTNMYEAGMLKVECVALRRTGFNQRLYNSLRSVRQTSENGIKHSKAVPEKGQSTNQGSKRKFDEAEGSQDAQTSDESKKAKLETFRSFF</sequence>
<feature type="coiled-coil region" evidence="1">
    <location>
        <begin position="42"/>
        <end position="69"/>
    </location>
</feature>
<keyword evidence="4" id="KW-1185">Reference proteome</keyword>